<evidence type="ECO:0000313" key="2">
    <source>
        <dbReference type="Proteomes" id="UP001166293"/>
    </source>
</evidence>
<sequence length="286" mass="31564">MSGTFFLGLGGQKCGSSWMQAYLARQPGSDFGRLGEYQIWEADLGGPFARYRVVEPSPLQRLRGAAKRGLGLAEPKNSLRWRMQTNRDAYFRYFNGLLAKPDVIRTGDITPSYAALPAQTLAQIRDGFATRGVAVKALFSMRDPVARLRSHLRMDQQKGYRPASGDESADLRGFFKSEEAAARMRYDRTLDALEQVFDPDHRFVCLFEELFTPAGIAAFAAFCGVPADPAAGARQVNARHSGGNALPDDLTAEITAHYAPVYRAVARRLPQIATLWPSARFVPTNA</sequence>
<dbReference type="EMBL" id="JAHRWL010000002">
    <property type="protein sequence ID" value="MBV2361101.1"/>
    <property type="molecule type" value="Genomic_DNA"/>
</dbReference>
<dbReference type="RefSeq" id="WP_217779439.1">
    <property type="nucleotide sequence ID" value="NZ_JAHRWL010000002.1"/>
</dbReference>
<proteinExistence type="predicted"/>
<reference evidence="1" key="1">
    <citation type="submission" date="2021-06" db="EMBL/GenBank/DDBJ databases">
        <title>Thalassococcus sp. CAU 1522 isolated from sea sand, Republic of Korea.</title>
        <authorList>
            <person name="Kim W."/>
        </authorList>
    </citation>
    <scope>NUCLEOTIDE SEQUENCE</scope>
    <source>
        <strain evidence="1">CAU 1522</strain>
    </source>
</reference>
<gene>
    <name evidence="1" type="ORF">KUH32_15150</name>
</gene>
<accession>A0ABS6NAP9</accession>
<keyword evidence="2" id="KW-1185">Reference proteome</keyword>
<name>A0ABS6NAP9_9RHOB</name>
<comment type="caution">
    <text evidence="1">The sequence shown here is derived from an EMBL/GenBank/DDBJ whole genome shotgun (WGS) entry which is preliminary data.</text>
</comment>
<evidence type="ECO:0000313" key="1">
    <source>
        <dbReference type="EMBL" id="MBV2361101.1"/>
    </source>
</evidence>
<organism evidence="1 2">
    <name type="scientific">Thalassococcus arenae</name>
    <dbReference type="NCBI Taxonomy" id="2851652"/>
    <lineage>
        <taxon>Bacteria</taxon>
        <taxon>Pseudomonadati</taxon>
        <taxon>Pseudomonadota</taxon>
        <taxon>Alphaproteobacteria</taxon>
        <taxon>Rhodobacterales</taxon>
        <taxon>Roseobacteraceae</taxon>
        <taxon>Thalassococcus</taxon>
    </lineage>
</organism>
<dbReference type="Proteomes" id="UP001166293">
    <property type="component" value="Unassembled WGS sequence"/>
</dbReference>
<protein>
    <submittedName>
        <fullName evidence="1">Sulfotransferase family protein</fullName>
    </submittedName>
</protein>